<protein>
    <submittedName>
        <fullName evidence="1">Uncharacterized protein</fullName>
    </submittedName>
</protein>
<evidence type="ECO:0000313" key="2">
    <source>
        <dbReference type="Proteomes" id="UP000268192"/>
    </source>
</evidence>
<evidence type="ECO:0000313" key="1">
    <source>
        <dbReference type="EMBL" id="AZN70889.1"/>
    </source>
</evidence>
<dbReference type="KEGG" id="abaw:D5400_06005"/>
<proteinExistence type="predicted"/>
<dbReference type="EMBL" id="CP032509">
    <property type="protein sequence ID" value="AZN70889.1"/>
    <property type="molecule type" value="Genomic_DNA"/>
</dbReference>
<gene>
    <name evidence="1" type="ORF">D5400_06005</name>
</gene>
<dbReference type="AlphaFoldDB" id="A0A3Q8XPS2"/>
<name>A0A3Q8XPS2_9HYPH</name>
<dbReference type="Proteomes" id="UP000268192">
    <property type="component" value="Chromosome"/>
</dbReference>
<reference evidence="1 2" key="1">
    <citation type="submission" date="2018-09" db="EMBL/GenBank/DDBJ databases">
        <title>Marinorhizobium profundi gen. nov., sp. nov., isolated from a deep-sea sediment sample from the New Britain Trench and proposal of Marinorhizobiaceae fam. nov. in the order Rhizobiales of the class Alphaproteobacteria.</title>
        <authorList>
            <person name="Cao J."/>
        </authorList>
    </citation>
    <scope>NUCLEOTIDE SEQUENCE [LARGE SCALE GENOMIC DNA]</scope>
    <source>
        <strain evidence="1 2">WS11</strain>
    </source>
</reference>
<accession>A0A3Q8XPS2</accession>
<sequence length="59" mass="6769">MLLLREHNVEQMATATSGTKSKALWSQRQDWMMRGKSRLPINKLLNYAAIALFAVAYDE</sequence>
<keyword evidence="2" id="KW-1185">Reference proteome</keyword>
<organism evidence="1 2">
    <name type="scientific">Georhizobium profundi</name>
    <dbReference type="NCBI Taxonomy" id="2341112"/>
    <lineage>
        <taxon>Bacteria</taxon>
        <taxon>Pseudomonadati</taxon>
        <taxon>Pseudomonadota</taxon>
        <taxon>Alphaproteobacteria</taxon>
        <taxon>Hyphomicrobiales</taxon>
        <taxon>Rhizobiaceae</taxon>
        <taxon>Georhizobium</taxon>
    </lineage>
</organism>